<evidence type="ECO:0000256" key="6">
    <source>
        <dbReference type="ARBA" id="ARBA00023136"/>
    </source>
</evidence>
<sequence>MFLHKLPPKWIEMNITKRECATFIAAPGNDTLCQCGRRKVDHGDFVKHQHRHEVWSPSLHTRVFNTDAFGTVLFEQEHRKAHYVRLSYDTSPELILQLMTYVWNVEPPKLVISVRGGSTNFEMSTRLGKIFQTGLIKAAKSTNAWVFTNGLNSGVAKHVGSALNNERWVGGNTNKRGKVVSVGIPPWGLIQGREDLTGRNKDKVYSPMEHAQSKLLHLNSRHSNFILVDNGSVGKFGGENYLRRSLEKCIASHPISPNRGCDTPVVVIVLEGGFYTLRQITDYLYDEPPVPIIIFAATGRTADLVAWVLRKVHSEHEFEKFKDEIYHKIIHLFNISINQCSYLYKELKSIYMRKSLVRSQHWTPLQQLSLTLVWDRVDIADAEVFIYGREWSRDHLEQSMMEALVSNRLDFVNLLLEHGLNMQSFLTSSRLEYLYTLDKVPTTLILSLLSEFAKMRAVREKRNSVSNTDSGNDLTLHDVGVALSHMMGHVYKSRYVHIVAKLQSTNAGTPADRDVQGQTFQQPFDDLFVWAVITKRHEMSKLLWPHGQGALAKALVAVKLNKYMAGEINALEKSFTNVAVEYENFAEEWENLSLSLLDSCYRSDGKLARQLLTMELECFSKQTCLSLAVFASHRMLLGHPCCQLLLADLWMGALNIKSNATLKIILGIFFPPLAILWEYKSTEELKLLPHEERGESYVSDEGVEAERDPSQALLNAGSFQQGDPPSNCEIVSLKSDADPGSKMRLLLESCKRQTQQHERKTDLATVVNIVLENLREQKRLKEAQNAERGEGEDKLLQTGYVHARQYINVGDKTKEPQRVDLKIAANKYGHVSNFVTTKQTLRVWSKFVEFQKSPVTNFYRHMVL</sequence>
<dbReference type="InterPro" id="IPR041491">
    <property type="entry name" value="TRPM_SLOG"/>
</dbReference>
<dbReference type="Pfam" id="PF18139">
    <property type="entry name" value="LSDAT_euk"/>
    <property type="match status" value="1"/>
</dbReference>
<evidence type="ECO:0000256" key="7">
    <source>
        <dbReference type="ARBA" id="ARBA00023303"/>
    </source>
</evidence>
<dbReference type="PANTHER" id="PTHR13800">
    <property type="entry name" value="TRANSIENT RECEPTOR POTENTIAL CATION CHANNEL, SUBFAMILY M, MEMBER 6"/>
    <property type="match status" value="1"/>
</dbReference>
<keyword evidence="4" id="KW-1133">Transmembrane helix</keyword>
<evidence type="ECO:0000259" key="8">
    <source>
        <dbReference type="Pfam" id="PF18139"/>
    </source>
</evidence>
<keyword evidence="7" id="KW-0407">Ion channel</keyword>
<evidence type="ECO:0000256" key="4">
    <source>
        <dbReference type="ARBA" id="ARBA00022989"/>
    </source>
</evidence>
<comment type="subcellular location">
    <subcellularLocation>
        <location evidence="1">Membrane</location>
        <topology evidence="1">Multi-pass membrane protein</topology>
    </subcellularLocation>
</comment>
<evidence type="ECO:0008006" key="12">
    <source>
        <dbReference type="Google" id="ProtNLM"/>
    </source>
</evidence>
<reference evidence="10 11" key="1">
    <citation type="submission" date="2024-08" db="EMBL/GenBank/DDBJ databases">
        <authorList>
            <person name="Cucini C."/>
            <person name="Frati F."/>
        </authorList>
    </citation>
    <scope>NUCLEOTIDE SEQUENCE [LARGE SCALE GENOMIC DNA]</scope>
</reference>
<keyword evidence="5" id="KW-0406">Ion transport</keyword>
<dbReference type="Proteomes" id="UP001642540">
    <property type="component" value="Unassembled WGS sequence"/>
</dbReference>
<dbReference type="InterPro" id="IPR057366">
    <property type="entry name" value="TRPM-like"/>
</dbReference>
<protein>
    <recommendedName>
        <fullName evidence="12">Transient receptor potential cation channel trpm</fullName>
    </recommendedName>
</protein>
<evidence type="ECO:0000256" key="1">
    <source>
        <dbReference type="ARBA" id="ARBA00004141"/>
    </source>
</evidence>
<name>A0ABP1QPV3_9HEXA</name>
<organism evidence="10 11">
    <name type="scientific">Orchesella dallaii</name>
    <dbReference type="NCBI Taxonomy" id="48710"/>
    <lineage>
        <taxon>Eukaryota</taxon>
        <taxon>Metazoa</taxon>
        <taxon>Ecdysozoa</taxon>
        <taxon>Arthropoda</taxon>
        <taxon>Hexapoda</taxon>
        <taxon>Collembola</taxon>
        <taxon>Entomobryomorpha</taxon>
        <taxon>Entomobryoidea</taxon>
        <taxon>Orchesellidae</taxon>
        <taxon>Orchesellinae</taxon>
        <taxon>Orchesella</taxon>
    </lineage>
</organism>
<dbReference type="EMBL" id="CAXLJM020000038">
    <property type="protein sequence ID" value="CAL8106796.1"/>
    <property type="molecule type" value="Genomic_DNA"/>
</dbReference>
<dbReference type="Pfam" id="PF25508">
    <property type="entry name" value="TRPM2"/>
    <property type="match status" value="1"/>
</dbReference>
<dbReference type="PANTHER" id="PTHR13800:SF1">
    <property type="entry name" value="TRANSIENT RECEPTOR POTENTIAL CATION CHANNEL TRPM"/>
    <property type="match status" value="1"/>
</dbReference>
<evidence type="ECO:0000256" key="3">
    <source>
        <dbReference type="ARBA" id="ARBA00022692"/>
    </source>
</evidence>
<keyword evidence="6" id="KW-0472">Membrane</keyword>
<evidence type="ECO:0000259" key="9">
    <source>
        <dbReference type="Pfam" id="PF25508"/>
    </source>
</evidence>
<comment type="caution">
    <text evidence="10">The sequence shown here is derived from an EMBL/GenBank/DDBJ whole genome shotgun (WGS) entry which is preliminary data.</text>
</comment>
<dbReference type="InterPro" id="IPR050927">
    <property type="entry name" value="TRPM"/>
</dbReference>
<keyword evidence="2" id="KW-0813">Transport</keyword>
<feature type="domain" description="TRPM SLOG" evidence="8">
    <location>
        <begin position="81"/>
        <end position="347"/>
    </location>
</feature>
<proteinExistence type="predicted"/>
<keyword evidence="11" id="KW-1185">Reference proteome</keyword>
<evidence type="ECO:0000256" key="5">
    <source>
        <dbReference type="ARBA" id="ARBA00023065"/>
    </source>
</evidence>
<evidence type="ECO:0000313" key="11">
    <source>
        <dbReference type="Proteomes" id="UP001642540"/>
    </source>
</evidence>
<feature type="domain" description="TRPM-like" evidence="9">
    <location>
        <begin position="383"/>
        <end position="636"/>
    </location>
</feature>
<keyword evidence="3" id="KW-0812">Transmembrane</keyword>
<accession>A0ABP1QPV3</accession>
<evidence type="ECO:0000256" key="2">
    <source>
        <dbReference type="ARBA" id="ARBA00022448"/>
    </source>
</evidence>
<evidence type="ECO:0000313" key="10">
    <source>
        <dbReference type="EMBL" id="CAL8106796.1"/>
    </source>
</evidence>
<gene>
    <name evidence="10" type="ORF">ODALV1_LOCUS12469</name>
</gene>